<accession>A0A1K1QNS0</accession>
<dbReference type="PANTHER" id="PTHR37947">
    <property type="entry name" value="BLL2462 PROTEIN"/>
    <property type="match status" value="1"/>
</dbReference>
<name>A0A1K1QNS0_9FLAO</name>
<keyword evidence="3" id="KW-1185">Reference proteome</keyword>
<dbReference type="RefSeq" id="WP_072317937.1">
    <property type="nucleotide sequence ID" value="NZ_FPJE01000014.1"/>
</dbReference>
<feature type="transmembrane region" description="Helical" evidence="1">
    <location>
        <begin position="33"/>
        <end position="50"/>
    </location>
</feature>
<dbReference type="AlphaFoldDB" id="A0A1K1QNS0"/>
<dbReference type="EMBL" id="FPJE01000014">
    <property type="protein sequence ID" value="SFW61552.1"/>
    <property type="molecule type" value="Genomic_DNA"/>
</dbReference>
<evidence type="ECO:0000313" key="2">
    <source>
        <dbReference type="EMBL" id="SFW61552.1"/>
    </source>
</evidence>
<feature type="transmembrane region" description="Helical" evidence="1">
    <location>
        <begin position="6"/>
        <end position="21"/>
    </location>
</feature>
<dbReference type="SUPFAM" id="SSF53300">
    <property type="entry name" value="vWA-like"/>
    <property type="match status" value="1"/>
</dbReference>
<evidence type="ECO:0000256" key="1">
    <source>
        <dbReference type="SAM" id="Phobius"/>
    </source>
</evidence>
<organism evidence="2 3">
    <name type="scientific">Sinomicrobium oceani</name>
    <dbReference type="NCBI Taxonomy" id="1150368"/>
    <lineage>
        <taxon>Bacteria</taxon>
        <taxon>Pseudomonadati</taxon>
        <taxon>Bacteroidota</taxon>
        <taxon>Flavobacteriia</taxon>
        <taxon>Flavobacteriales</taxon>
        <taxon>Flavobacteriaceae</taxon>
        <taxon>Sinomicrobium</taxon>
    </lineage>
</organism>
<gene>
    <name evidence="2" type="ORF">SAMN02927921_02730</name>
</gene>
<keyword evidence="1" id="KW-0812">Transmembrane</keyword>
<feature type="transmembrane region" description="Helical" evidence="1">
    <location>
        <begin position="649"/>
        <end position="666"/>
    </location>
</feature>
<dbReference type="STRING" id="1150368.SAMN02927921_02730"/>
<evidence type="ECO:0000313" key="3">
    <source>
        <dbReference type="Proteomes" id="UP000182248"/>
    </source>
</evidence>
<dbReference type="InterPro" id="IPR036465">
    <property type="entry name" value="vWFA_dom_sf"/>
</dbReference>
<dbReference type="PANTHER" id="PTHR37947:SF1">
    <property type="entry name" value="BLL2462 PROTEIN"/>
    <property type="match status" value="1"/>
</dbReference>
<proteinExistence type="predicted"/>
<evidence type="ECO:0008006" key="4">
    <source>
        <dbReference type="Google" id="ProtNLM"/>
    </source>
</evidence>
<dbReference type="OrthoDB" id="9763076at2"/>
<sequence length="673" mass="77358">MSVIYLIIAGVVALLAALWQYRKAKGKSPQHLLFVFLRFLSVYAILLLLINPEFRKITVYEEKPELAIVADNSSSIPYLNQQQQLGELLTALRQDKELAEKFSIHDYTFGTQLRDGGNNDFKDRHTDLSQALKIFRDIYRDKKGAVIMLTDGNQTYGEDYTYTSRNFPVPVYPVVLGDTTIHEDLRISRLNVNRYAYYKNKFPVEVILNYEGKSDVQSVFRIRSGNNTVFSRKVNFSEEKRSEIIEIHLDAATKGSLTFHAELVPLDDEKNTRNNIKEFGIEVIDQKTEVLVVSAMTHPDIGTLKKSIESNEERNVTISKPELPVSRIDNYQLVILYQPDTRFEKVMQHIEKTGKNTFIISGIHTDWDFLNKVQHNFTRDPGNLTEEAQGSFNASYPVFALDDIGFSQLPPLRVLFGDVAIHHPYETILFQQTEGIATLNPLLLTTENNHKKTALLLGEDLWKWRMQDHLKNGNADQFDKFVSKLVFYLASNKKRNRLETAYETIYDGTSPVVISAQFFDNNYVFNPEASLHIRVTDKEKSTSRNYPMLLRGNYYEADLSDLEAGAYTFGVRVDGENIQRSGQFRILEFDVEQQYTRANAVALRKLAGHSGGMVSYQKVSDSLYLTLTRSDLFKPVQKSKEEKVPLVDWRILLFIIILLLSAEWFLRKYRGLI</sequence>
<keyword evidence="1" id="KW-0472">Membrane</keyword>
<reference evidence="2 3" key="1">
    <citation type="submission" date="2016-11" db="EMBL/GenBank/DDBJ databases">
        <authorList>
            <person name="Jaros S."/>
            <person name="Januszkiewicz K."/>
            <person name="Wedrychowicz H."/>
        </authorList>
    </citation>
    <scope>NUCLEOTIDE SEQUENCE [LARGE SCALE GENOMIC DNA]</scope>
    <source>
        <strain evidence="2 3">CGMCC 1.12145</strain>
    </source>
</reference>
<keyword evidence="1" id="KW-1133">Transmembrane helix</keyword>
<dbReference type="Proteomes" id="UP000182248">
    <property type="component" value="Unassembled WGS sequence"/>
</dbReference>
<protein>
    <recommendedName>
        <fullName evidence="4">VWA domain-containing protein</fullName>
    </recommendedName>
</protein>